<reference evidence="7 8" key="1">
    <citation type="submission" date="2020-02" db="EMBL/GenBank/DDBJ databases">
        <title>Pseudoroseicyclus tamarix, sp. nov., isolated from offshore sediment of a Tamarix chinensis forest.</title>
        <authorList>
            <person name="Gai Y."/>
        </authorList>
    </citation>
    <scope>NUCLEOTIDE SEQUENCE [LARGE SCALE GENOMIC DNA]</scope>
    <source>
        <strain evidence="7 8">CLL3-39</strain>
    </source>
</reference>
<sequence length="2096" mass="211749">MRISSLLARLALALTLLAGPALAQEGDGELSLLEEAAQATSDQDFITRLITGALSDTGRSVVIEGFEGALSSRATIERIIISDAEGVWLIISGVVLDWNRSALFQRRIEIGEMSAESIRFVRTPEPSTSAPSPEAKPFRLPDLPVAVEVEQLQVDTVVLGEAILGQRSSFSLDGGLSFDDGALEARIEADRLDAEGGFVIAGSYSNESRMLDLDVALREGPGGIVASLLDIPGEPALSLELAGSGPIDDFSAELALATDGTERVTGTFGLVTVDGASQVRADISGDVTPLLPADYEPFFGDSSRIAFQGRREADGALILDRLEAQAETLQLAASGELQPDGWPVRLELDGTFGTGTGNLLVLPFGGGNISARSAEIALDYDQAEDDGFTLTFTADEYVQGDVEVGALRLEGTGTISPDAETFTADLAYNATGLDFSDEALLEAVGTDISGQITVAQPAEGPLEISQLTLEGPGLEIAGSATVDTASERLQSRLDFDLTAGDLSRFAELAGTDLTGAANVAIGADIALLDRAGRVTIEGETTDLGFGIDELDGLLAGDGRLSLTAARDAEGTRIEALEVRTDGLTLVADANVSSAQATADFSLTLPQLSRVVPDLTGPGTFNGTARWGAASGATIDATLAADQLMADVDVVLSPQEGWSGTVTADVGDLAPFSSLAGRDLGGAANLEITGTASEDFSRFDVQVDGSTQDLAVGVDAADALLAGTGRISASVSGIEDAITFENVSAETPQLSLQTSGSLEGQDLQATFDASLTDLGLVAPGYDGPATATGRALIEGDAVDVTATISAPGGLGADISVQGPGNGAPLEVNAELAVPDLAPFSELAGRPLSGSAELSVTGTASRDLSRYDLAIDGTTQDLALGIDAADTLLAGTGEISAQVTGADGTITFEDVSAETPQLSLAASGTLAGETIDATFDASLTNLGLIAPGYDGPASASGRASISGEAIDLTATIAAPQGLGADIAVQSPGADAPLSIDAELTVPDLAPFSELAGRDLGGSVDLSVTGTASRDYTSYDLALDGTTQDLAVGIEAIEPLLAGSGAISGRVIGEDGALSFDGISAQTPQLSLAASGTLDGSDVDATFEASVTDLGLVAPGYDGPASASGRAVIAGDAVDITATVAAPDGLDIDVSLQSEGDGAPVDVDADLAIPDLAPFSDLAGRELGGSVALSVTGTTSADFASYDLTIDGTTQDLAVGIEAIQPLLDGEGRLSGRVASTAEGLTFEGISARTPQLSVETSGTLAGETLQATFDASVANLGLIAPGYDGRLTATGRAMVDGGAVDVAASVSAPNGLSAEVTVLRDDASAPLTLDASATIPDLAPFSELAGLPLDGSVDLQANGTIPAGGARLEIDVTGTTEDIAIGVPQVDALLAGTGSLSATLVSDDGLLAAEDLSIATPAITLTGRAERAADGALWADLDTTILQPGALVSGLGQPIDASLDVTLAADRALDAALTATTGPNSISLTATGPWSEVEEDWLLETSATIEAPQLSALAGPVGVPLSGGLSGTAEGTLRPMALAFGQEIRATTQNLGVGNDIANRLLAGRGTIYLDIQRAEDGSLSSDAFSLDFPNLQAGGALARPEDGGQADFTARLADIGLIAPGFSGPLRADGTASLNGGAWQLSADLDGPGGLGARVSGSYGPGGALDIGATGQLPLGLVNGFLEPRRLDGTASFDLSLTGPSLSALSGTVSLADARLSLPTFTLAIEGLSGTVTLGGGTADVALSGGISSGGTLSVTGSVGLTDGFNAALRANADGLILRDPALYEATVDAAIAIDGPLTGGARISGEANLREAEIRVPSSPIGPLGDLPTVYHIEPSPAVRTTLNRAELTIAGEEVGADGGTEGPGVAYALDLTLNAPGRIFVRGRGLDAELGGQLQITGTTANIIPTGAFNLIRGRLDLLGQRFELDEGSVTLQGNFDPYLRLVARTEAPNGTVVIITVEGPAMEPEVTFSSEPSLPEDEVLSQLLFGTSISDISPLQAVQLASAVSTLAGRGGVGVLGRLRQGLGLDDLDVQTDEEGNTAVRAGRYLSENVYADVTLGDESEVTLNLDVTDNVTVRGSVTSEGESRLGLFYELDY</sequence>
<accession>A0A6B2JFW6</accession>
<evidence type="ECO:0000313" key="7">
    <source>
        <dbReference type="EMBL" id="NDU99990.1"/>
    </source>
</evidence>
<dbReference type="GO" id="GO:0009306">
    <property type="term" value="P:protein secretion"/>
    <property type="evidence" value="ECO:0007669"/>
    <property type="project" value="InterPro"/>
</dbReference>
<keyword evidence="3" id="KW-1133">Transmembrane helix</keyword>
<keyword evidence="2" id="KW-0812">Transmembrane</keyword>
<gene>
    <name evidence="7" type="ORF">GZA08_03270</name>
</gene>
<keyword evidence="8" id="KW-1185">Reference proteome</keyword>
<dbReference type="PANTHER" id="PTHR36985:SF1">
    <property type="entry name" value="TRANSLOCATION AND ASSEMBLY MODULE SUBUNIT TAMB"/>
    <property type="match status" value="1"/>
</dbReference>
<dbReference type="InterPro" id="IPR007452">
    <property type="entry name" value="TamB_C"/>
</dbReference>
<keyword evidence="5" id="KW-0732">Signal</keyword>
<evidence type="ECO:0000256" key="5">
    <source>
        <dbReference type="SAM" id="SignalP"/>
    </source>
</evidence>
<keyword evidence="4" id="KW-0472">Membrane</keyword>
<dbReference type="GO" id="GO:0005886">
    <property type="term" value="C:plasma membrane"/>
    <property type="evidence" value="ECO:0007669"/>
    <property type="project" value="InterPro"/>
</dbReference>
<name>A0A6B2JFW6_9RHOB</name>
<evidence type="ECO:0000256" key="1">
    <source>
        <dbReference type="ARBA" id="ARBA00004167"/>
    </source>
</evidence>
<feature type="chain" id="PRO_5025522752" description="Translocation and assembly module TamB C-terminal domain-containing protein" evidence="5">
    <location>
        <begin position="24"/>
        <end position="2096"/>
    </location>
</feature>
<dbReference type="RefSeq" id="WP_163889923.1">
    <property type="nucleotide sequence ID" value="NZ_JAAFYS010000001.1"/>
</dbReference>
<comment type="subcellular location">
    <subcellularLocation>
        <location evidence="1">Membrane</location>
        <topology evidence="1">Single-pass membrane protein</topology>
    </subcellularLocation>
</comment>
<comment type="caution">
    <text evidence="7">The sequence shown here is derived from an EMBL/GenBank/DDBJ whole genome shotgun (WGS) entry which is preliminary data.</text>
</comment>
<organism evidence="7 8">
    <name type="scientific">Pseudoroseicyclus tamaricis</name>
    <dbReference type="NCBI Taxonomy" id="2705421"/>
    <lineage>
        <taxon>Bacteria</taxon>
        <taxon>Pseudomonadati</taxon>
        <taxon>Pseudomonadota</taxon>
        <taxon>Alphaproteobacteria</taxon>
        <taxon>Rhodobacterales</taxon>
        <taxon>Paracoccaceae</taxon>
        <taxon>Pseudoroseicyclus</taxon>
    </lineage>
</organism>
<dbReference type="PANTHER" id="PTHR36985">
    <property type="entry name" value="TRANSLOCATION AND ASSEMBLY MODULE SUBUNIT TAMB"/>
    <property type="match status" value="1"/>
</dbReference>
<dbReference type="Proteomes" id="UP000474757">
    <property type="component" value="Unassembled WGS sequence"/>
</dbReference>
<feature type="domain" description="Translocation and assembly module TamB C-terminal" evidence="6">
    <location>
        <begin position="1745"/>
        <end position="2096"/>
    </location>
</feature>
<proteinExistence type="predicted"/>
<dbReference type="Pfam" id="PF04357">
    <property type="entry name" value="TamB"/>
    <property type="match status" value="1"/>
</dbReference>
<protein>
    <recommendedName>
        <fullName evidence="6">Translocation and assembly module TamB C-terminal domain-containing protein</fullName>
    </recommendedName>
</protein>
<evidence type="ECO:0000259" key="6">
    <source>
        <dbReference type="Pfam" id="PF04357"/>
    </source>
</evidence>
<dbReference type="EMBL" id="JAAGAB010000001">
    <property type="protein sequence ID" value="NDU99990.1"/>
    <property type="molecule type" value="Genomic_DNA"/>
</dbReference>
<evidence type="ECO:0000256" key="4">
    <source>
        <dbReference type="ARBA" id="ARBA00023136"/>
    </source>
</evidence>
<dbReference type="GO" id="GO:0097347">
    <property type="term" value="C:TAM protein secretion complex"/>
    <property type="evidence" value="ECO:0007669"/>
    <property type="project" value="TreeGrafter"/>
</dbReference>
<evidence type="ECO:0000256" key="2">
    <source>
        <dbReference type="ARBA" id="ARBA00022692"/>
    </source>
</evidence>
<evidence type="ECO:0000256" key="3">
    <source>
        <dbReference type="ARBA" id="ARBA00022989"/>
    </source>
</evidence>
<evidence type="ECO:0000313" key="8">
    <source>
        <dbReference type="Proteomes" id="UP000474757"/>
    </source>
</evidence>
<feature type="signal peptide" evidence="5">
    <location>
        <begin position="1"/>
        <end position="23"/>
    </location>
</feature>